<evidence type="ECO:0000313" key="2">
    <source>
        <dbReference type="Proteomes" id="UP000250125"/>
    </source>
</evidence>
<dbReference type="EMBL" id="CP015103">
    <property type="protein sequence ID" value="ASJ09606.1"/>
    <property type="molecule type" value="Genomic_DNA"/>
</dbReference>
<reference evidence="1 2" key="1">
    <citation type="submission" date="2016-04" db="EMBL/GenBank/DDBJ databases">
        <title>Complete genome sequence of Thermococcus siculi type strain RG-20.</title>
        <authorList>
            <person name="Oger P.M."/>
        </authorList>
    </citation>
    <scope>NUCLEOTIDE SEQUENCE [LARGE SCALE GENOMIC DNA]</scope>
    <source>
        <strain evidence="1 2">RG-20</strain>
    </source>
</reference>
<keyword evidence="2" id="KW-1185">Reference proteome</keyword>
<dbReference type="Proteomes" id="UP000250125">
    <property type="component" value="Chromosome"/>
</dbReference>
<gene>
    <name evidence="1" type="ORF">A3L11_10330</name>
</gene>
<dbReference type="OrthoDB" id="94824at2157"/>
<proteinExistence type="predicted"/>
<dbReference type="RefSeq" id="WP_088856832.1">
    <property type="nucleotide sequence ID" value="NZ_CP015103.1"/>
</dbReference>
<accession>A0A2Z2MUY4</accession>
<dbReference type="AlphaFoldDB" id="A0A2Z2MUY4"/>
<dbReference type="KEGG" id="tsl:A3L11_10330"/>
<protein>
    <submittedName>
        <fullName evidence="1">Uncharacterized protein</fullName>
    </submittedName>
</protein>
<evidence type="ECO:0000313" key="1">
    <source>
        <dbReference type="EMBL" id="ASJ09606.1"/>
    </source>
</evidence>
<sequence>MPGQKEKIALMLIALFVLSGYTLSWLHERTLPSPGPYNGIGLEPEVFKISAHNLSSVAGNYKPLAYYRKRVGSEVSVGIEYHAGALRNVGCNQFQIRGRLHLVIIPADGSIAIRRVLVILENETNVTVDNLFPVESGVLYLKTLDGVFEMLPGYLPNHTKRQVMVIRAVRPSWGVSLEADPYVDLGLEKHRTEKEIEGRTRLVIRVDYLRRTGFFTSERGTFKVEIPMNYLITDLDSCPYR</sequence>
<dbReference type="GeneID" id="33318639"/>
<organism evidence="1 2">
    <name type="scientific">Thermococcus siculi</name>
    <dbReference type="NCBI Taxonomy" id="72803"/>
    <lineage>
        <taxon>Archaea</taxon>
        <taxon>Methanobacteriati</taxon>
        <taxon>Methanobacteriota</taxon>
        <taxon>Thermococci</taxon>
        <taxon>Thermococcales</taxon>
        <taxon>Thermococcaceae</taxon>
        <taxon>Thermococcus</taxon>
    </lineage>
</organism>
<name>A0A2Z2MUY4_9EURY</name>